<evidence type="ECO:0000256" key="1">
    <source>
        <dbReference type="ARBA" id="ARBA00022801"/>
    </source>
</evidence>
<keyword evidence="1" id="KW-0378">Hydrolase</keyword>
<dbReference type="InterPro" id="IPR006683">
    <property type="entry name" value="Thioestr_dom"/>
</dbReference>
<accession>A0A1X7FYF7</accession>
<dbReference type="RefSeq" id="WP_085216944.1">
    <property type="nucleotide sequence ID" value="NZ_LT840185.1"/>
</dbReference>
<reference evidence="4" key="1">
    <citation type="submission" date="2017-04" db="EMBL/GenBank/DDBJ databases">
        <authorList>
            <person name="Varghese N."/>
            <person name="Submissions S."/>
        </authorList>
    </citation>
    <scope>NUCLEOTIDE SEQUENCE [LARGE SCALE GENOMIC DNA]</scope>
    <source>
        <strain evidence="4">Dd16</strain>
    </source>
</reference>
<dbReference type="Proteomes" id="UP000192934">
    <property type="component" value="Chromosome I"/>
</dbReference>
<dbReference type="PANTHER" id="PTHR43240">
    <property type="entry name" value="1,4-DIHYDROXY-2-NAPHTHOYL-COA THIOESTERASE 1"/>
    <property type="match status" value="1"/>
</dbReference>
<dbReference type="InterPro" id="IPR003736">
    <property type="entry name" value="PAAI_dom"/>
</dbReference>
<dbReference type="Pfam" id="PF03061">
    <property type="entry name" value="4HBT"/>
    <property type="match status" value="1"/>
</dbReference>
<evidence type="ECO:0000313" key="3">
    <source>
        <dbReference type="EMBL" id="SMF60461.1"/>
    </source>
</evidence>
<evidence type="ECO:0000313" key="4">
    <source>
        <dbReference type="Proteomes" id="UP000192934"/>
    </source>
</evidence>
<dbReference type="AlphaFoldDB" id="A0A1X7FYF7"/>
<evidence type="ECO:0000259" key="2">
    <source>
        <dbReference type="Pfam" id="PF03061"/>
    </source>
</evidence>
<gene>
    <name evidence="3" type="ORF">SAMN06295910_0009</name>
</gene>
<dbReference type="NCBIfam" id="TIGR00369">
    <property type="entry name" value="unchar_dom_1"/>
    <property type="match status" value="1"/>
</dbReference>
<proteinExistence type="predicted"/>
<dbReference type="GO" id="GO:0005829">
    <property type="term" value="C:cytosol"/>
    <property type="evidence" value="ECO:0007669"/>
    <property type="project" value="TreeGrafter"/>
</dbReference>
<dbReference type="SUPFAM" id="SSF54637">
    <property type="entry name" value="Thioesterase/thiol ester dehydrase-isomerase"/>
    <property type="match status" value="1"/>
</dbReference>
<dbReference type="InterPro" id="IPR029069">
    <property type="entry name" value="HotDog_dom_sf"/>
</dbReference>
<dbReference type="GO" id="GO:0061522">
    <property type="term" value="F:1,4-dihydroxy-2-naphthoyl-CoA thioesterase activity"/>
    <property type="evidence" value="ECO:0007669"/>
    <property type="project" value="TreeGrafter"/>
</dbReference>
<name>A0A1X7FYF7_9SPHN</name>
<organism evidence="3 4">
    <name type="scientific">Allosphingosinicella indica</name>
    <dbReference type="NCBI Taxonomy" id="941907"/>
    <lineage>
        <taxon>Bacteria</taxon>
        <taxon>Pseudomonadati</taxon>
        <taxon>Pseudomonadota</taxon>
        <taxon>Alphaproteobacteria</taxon>
        <taxon>Sphingomonadales</taxon>
        <taxon>Sphingomonadaceae</taxon>
        <taxon>Allosphingosinicella</taxon>
    </lineage>
</organism>
<sequence>MSDAIDWTRAFDPEKFAGIAAQIGHGGALGIVYHAHGEDWVELALPYSETLIGVTETGVIASGPIISLMDMATSISVWARIGRFRHQATLDLRIDYLRPATPGRTIIGRGECYRTTKTVAFVRGTAHDGDPDDPIAHVSGTFMAMGEVPPA</sequence>
<dbReference type="CDD" id="cd03443">
    <property type="entry name" value="PaaI_thioesterase"/>
    <property type="match status" value="1"/>
</dbReference>
<dbReference type="Gene3D" id="3.10.129.10">
    <property type="entry name" value="Hotdog Thioesterase"/>
    <property type="match status" value="1"/>
</dbReference>
<feature type="domain" description="Thioesterase" evidence="2">
    <location>
        <begin position="58"/>
        <end position="132"/>
    </location>
</feature>
<dbReference type="OrthoDB" id="9813158at2"/>
<keyword evidence="4" id="KW-1185">Reference proteome</keyword>
<dbReference type="EMBL" id="LT840185">
    <property type="protein sequence ID" value="SMF60461.1"/>
    <property type="molecule type" value="Genomic_DNA"/>
</dbReference>
<protein>
    <submittedName>
        <fullName evidence="3">Uncharacterized domain 1-containing protein</fullName>
    </submittedName>
</protein>
<dbReference type="PANTHER" id="PTHR43240:SF7">
    <property type="entry name" value="BLR7284 PROTEIN"/>
    <property type="match status" value="1"/>
</dbReference>
<dbReference type="STRING" id="941907.SAMN06295910_0009"/>